<keyword evidence="12" id="KW-0206">Cytoskeleton</keyword>
<evidence type="ECO:0000313" key="22">
    <source>
        <dbReference type="Proteomes" id="UP000030763"/>
    </source>
</evidence>
<dbReference type="InterPro" id="IPR024743">
    <property type="entry name" value="Dynein_HC_stalk"/>
</dbReference>
<keyword evidence="22" id="KW-1185">Reference proteome</keyword>
<dbReference type="InterPro" id="IPR026983">
    <property type="entry name" value="DHC"/>
</dbReference>
<keyword evidence="15" id="KW-0812">Transmembrane</keyword>
<dbReference type="InterPro" id="IPR024317">
    <property type="entry name" value="Dynein_heavy_chain_D4_dom"/>
</dbReference>
<evidence type="ECO:0000259" key="16">
    <source>
        <dbReference type="Pfam" id="PF12774"/>
    </source>
</evidence>
<proteinExistence type="inferred from homology"/>
<evidence type="ECO:0000259" key="17">
    <source>
        <dbReference type="Pfam" id="PF12777"/>
    </source>
</evidence>
<keyword evidence="9 14" id="KW-0175">Coiled coil</keyword>
<evidence type="ECO:0000259" key="18">
    <source>
        <dbReference type="Pfam" id="PF12780"/>
    </source>
</evidence>
<dbReference type="GO" id="GO:0005524">
    <property type="term" value="F:ATP binding"/>
    <property type="evidence" value="ECO:0007669"/>
    <property type="project" value="UniProtKB-KW"/>
</dbReference>
<dbReference type="GO" id="GO:0007018">
    <property type="term" value="P:microtubule-based movement"/>
    <property type="evidence" value="ECO:0007669"/>
    <property type="project" value="InterPro"/>
</dbReference>
<dbReference type="InterPro" id="IPR043157">
    <property type="entry name" value="Dynein_AAA1S"/>
</dbReference>
<evidence type="ECO:0000256" key="12">
    <source>
        <dbReference type="ARBA" id="ARBA00023212"/>
    </source>
</evidence>
<keyword evidence="8" id="KW-0243">Dynein</keyword>
<dbReference type="Pfam" id="PF12780">
    <property type="entry name" value="AAA_8"/>
    <property type="match status" value="1"/>
</dbReference>
<dbReference type="PANTHER" id="PTHR45703:SF8">
    <property type="entry name" value="DYNEINS HEAVY CHAIN"/>
    <property type="match status" value="1"/>
</dbReference>
<keyword evidence="10" id="KW-0969">Cilium</keyword>
<evidence type="ECO:0000256" key="9">
    <source>
        <dbReference type="ARBA" id="ARBA00023054"/>
    </source>
</evidence>
<dbReference type="OrthoDB" id="424310at2759"/>
<feature type="coiled-coil region" evidence="14">
    <location>
        <begin position="1376"/>
        <end position="1452"/>
    </location>
</feature>
<keyword evidence="15" id="KW-0472">Membrane</keyword>
<dbReference type="InterPro" id="IPR035699">
    <property type="entry name" value="AAA_6"/>
</dbReference>
<feature type="domain" description="Dynein heavy chain AAA module D4" evidence="18">
    <location>
        <begin position="855"/>
        <end position="1137"/>
    </location>
</feature>
<evidence type="ECO:0000256" key="8">
    <source>
        <dbReference type="ARBA" id="ARBA00023017"/>
    </source>
</evidence>
<reference evidence="21" key="1">
    <citation type="submission" date="2013-10" db="EMBL/GenBank/DDBJ databases">
        <title>Genomic analysis of the causative agents of coccidiosis in chickens.</title>
        <authorList>
            <person name="Reid A.J."/>
            <person name="Blake D."/>
            <person name="Billington K."/>
            <person name="Browne H."/>
            <person name="Dunn M."/>
            <person name="Hung S."/>
            <person name="Kawahara F."/>
            <person name="Miranda-Saavedra D."/>
            <person name="Mourier T."/>
            <person name="Nagra H."/>
            <person name="Otto T.D."/>
            <person name="Rawlings N."/>
            <person name="Sanchez A."/>
            <person name="Sanders M."/>
            <person name="Subramaniam C."/>
            <person name="Tay Y."/>
            <person name="Dear P."/>
            <person name="Doerig C."/>
            <person name="Gruber A."/>
            <person name="Parkinson J."/>
            <person name="Shirley M."/>
            <person name="Wan K.L."/>
            <person name="Berriman M."/>
            <person name="Tomley F."/>
            <person name="Pain A."/>
        </authorList>
    </citation>
    <scope>NUCLEOTIDE SEQUENCE [LARGE SCALE GENOMIC DNA]</scope>
    <source>
        <strain evidence="21">Weybridge</strain>
    </source>
</reference>
<dbReference type="InterPro" id="IPR041466">
    <property type="entry name" value="Dynein_AAA5_ext"/>
</dbReference>
<feature type="domain" description="Dynein heavy chain AAA 5 extension" evidence="19">
    <location>
        <begin position="315"/>
        <end position="438"/>
    </location>
</feature>
<gene>
    <name evidence="21" type="ORF">EMWEY_00047000</name>
</gene>
<accession>U6MCL4</accession>
<dbReference type="PANTHER" id="PTHR45703">
    <property type="entry name" value="DYNEIN HEAVY CHAIN"/>
    <property type="match status" value="1"/>
</dbReference>
<evidence type="ECO:0000256" key="6">
    <source>
        <dbReference type="ARBA" id="ARBA00022741"/>
    </source>
</evidence>
<dbReference type="Pfam" id="PF12775">
    <property type="entry name" value="AAA_7"/>
    <property type="match status" value="1"/>
</dbReference>
<keyword evidence="4" id="KW-0963">Cytoplasm</keyword>
<dbReference type="FunFam" id="1.20.920.20:FF:000001">
    <property type="entry name" value="dynein heavy chain 2, axonemal"/>
    <property type="match status" value="1"/>
</dbReference>
<feature type="domain" description="Dynein heavy chain coiled coil stalk" evidence="17">
    <location>
        <begin position="1151"/>
        <end position="1483"/>
    </location>
</feature>
<dbReference type="VEuPathDB" id="ToxoDB:EMWEY_00047000"/>
<evidence type="ECO:0000256" key="4">
    <source>
        <dbReference type="ARBA" id="ARBA00022490"/>
    </source>
</evidence>
<dbReference type="Pfam" id="PF17857">
    <property type="entry name" value="AAA_lid_1"/>
    <property type="match status" value="1"/>
</dbReference>
<dbReference type="Pfam" id="PF12774">
    <property type="entry name" value="AAA_6"/>
    <property type="match status" value="1"/>
</dbReference>
<dbReference type="GO" id="GO:0051959">
    <property type="term" value="F:dynein light intermediate chain binding"/>
    <property type="evidence" value="ECO:0007669"/>
    <property type="project" value="InterPro"/>
</dbReference>
<evidence type="ECO:0000256" key="3">
    <source>
        <dbReference type="ARBA" id="ARBA00008887"/>
    </source>
</evidence>
<protein>
    <recommendedName>
        <fullName evidence="23">Dynein heavy chain family protein</fullName>
    </recommendedName>
</protein>
<dbReference type="GO" id="GO:0005874">
    <property type="term" value="C:microtubule"/>
    <property type="evidence" value="ECO:0007669"/>
    <property type="project" value="UniProtKB-KW"/>
</dbReference>
<keyword evidence="11" id="KW-0505">Motor protein</keyword>
<name>U6MCL4_EIMMA</name>
<organism evidence="21 22">
    <name type="scientific">Eimeria maxima</name>
    <name type="common">Coccidian parasite</name>
    <dbReference type="NCBI Taxonomy" id="5804"/>
    <lineage>
        <taxon>Eukaryota</taxon>
        <taxon>Sar</taxon>
        <taxon>Alveolata</taxon>
        <taxon>Apicomplexa</taxon>
        <taxon>Conoidasida</taxon>
        <taxon>Coccidia</taxon>
        <taxon>Eucoccidiorida</taxon>
        <taxon>Eimeriorina</taxon>
        <taxon>Eimeriidae</taxon>
        <taxon>Eimeria</taxon>
    </lineage>
</organism>
<keyword evidence="7" id="KW-0067">ATP-binding</keyword>
<dbReference type="Gene3D" id="1.10.472.130">
    <property type="match status" value="1"/>
</dbReference>
<feature type="domain" description="Dynein heavy chain 3 AAA+ lid" evidence="20">
    <location>
        <begin position="668"/>
        <end position="766"/>
    </location>
</feature>
<evidence type="ECO:0000256" key="15">
    <source>
        <dbReference type="SAM" id="Phobius"/>
    </source>
</evidence>
<evidence type="ECO:0000256" key="10">
    <source>
        <dbReference type="ARBA" id="ARBA00023069"/>
    </source>
</evidence>
<evidence type="ECO:0000256" key="7">
    <source>
        <dbReference type="ARBA" id="ARBA00022840"/>
    </source>
</evidence>
<keyword evidence="6" id="KW-0547">Nucleotide-binding</keyword>
<evidence type="ECO:0000256" key="13">
    <source>
        <dbReference type="ARBA" id="ARBA00023273"/>
    </source>
</evidence>
<dbReference type="RefSeq" id="XP_013338622.1">
    <property type="nucleotide sequence ID" value="XM_013483168.1"/>
</dbReference>
<evidence type="ECO:0000256" key="11">
    <source>
        <dbReference type="ARBA" id="ARBA00023175"/>
    </source>
</evidence>
<dbReference type="GO" id="GO:0030286">
    <property type="term" value="C:dynein complex"/>
    <property type="evidence" value="ECO:0007669"/>
    <property type="project" value="UniProtKB-KW"/>
</dbReference>
<keyword evidence="5" id="KW-0493">Microtubule</keyword>
<dbReference type="InterPro" id="IPR041589">
    <property type="entry name" value="DNAH3_AAA_lid_1"/>
</dbReference>
<dbReference type="Pfam" id="PF12777">
    <property type="entry name" value="MT"/>
    <property type="match status" value="1"/>
</dbReference>
<dbReference type="Gene3D" id="1.20.920.30">
    <property type="match status" value="1"/>
</dbReference>
<evidence type="ECO:0000313" key="21">
    <source>
        <dbReference type="EMBL" id="CDJ61972.1"/>
    </source>
</evidence>
<dbReference type="GO" id="GO:0045505">
    <property type="term" value="F:dynein intermediate chain binding"/>
    <property type="evidence" value="ECO:0007669"/>
    <property type="project" value="InterPro"/>
</dbReference>
<feature type="transmembrane region" description="Helical" evidence="15">
    <location>
        <begin position="1460"/>
        <end position="1481"/>
    </location>
</feature>
<evidence type="ECO:0000256" key="2">
    <source>
        <dbReference type="ARBA" id="ARBA00004245"/>
    </source>
</evidence>
<dbReference type="OMA" id="CEWARNI"/>
<feature type="non-terminal residue" evidence="21">
    <location>
        <position position="1483"/>
    </location>
</feature>
<feature type="domain" description="Dynein heavy chain hydrolytic ATP-binding dynein motor region" evidence="16">
    <location>
        <begin position="1"/>
        <end position="152"/>
    </location>
</feature>
<evidence type="ECO:0000256" key="1">
    <source>
        <dbReference type="ARBA" id="ARBA00004138"/>
    </source>
</evidence>
<dbReference type="FunFam" id="1.10.8.710:FF:000001">
    <property type="entry name" value="Dynein axonemal heavy chain 2"/>
    <property type="match status" value="1"/>
</dbReference>
<dbReference type="SUPFAM" id="SSF52540">
    <property type="entry name" value="P-loop containing nucleoside triphosphate hydrolases"/>
    <property type="match status" value="3"/>
</dbReference>
<dbReference type="Pfam" id="PF17852">
    <property type="entry name" value="Dynein_AAA_lid"/>
    <property type="match status" value="1"/>
</dbReference>
<evidence type="ECO:0000256" key="5">
    <source>
        <dbReference type="ARBA" id="ARBA00022701"/>
    </source>
</evidence>
<keyword evidence="15" id="KW-1133">Transmembrane helix</keyword>
<feature type="coiled-coil region" evidence="14">
    <location>
        <begin position="1136"/>
        <end position="1236"/>
    </location>
</feature>
<reference evidence="21" key="2">
    <citation type="submission" date="2013-10" db="EMBL/GenBank/DDBJ databases">
        <authorList>
            <person name="Aslett M."/>
        </authorList>
    </citation>
    <scope>NUCLEOTIDE SEQUENCE [LARGE SCALE GENOMIC DNA]</scope>
    <source>
        <strain evidence="21">Weybridge</strain>
    </source>
</reference>
<dbReference type="EMBL" id="HG722307">
    <property type="protein sequence ID" value="CDJ61972.1"/>
    <property type="molecule type" value="Genomic_DNA"/>
</dbReference>
<dbReference type="GO" id="GO:0005929">
    <property type="term" value="C:cilium"/>
    <property type="evidence" value="ECO:0007669"/>
    <property type="project" value="UniProtKB-SubCell"/>
</dbReference>
<evidence type="ECO:0000256" key="14">
    <source>
        <dbReference type="SAM" id="Coils"/>
    </source>
</evidence>
<keyword evidence="13" id="KW-0966">Cell projection</keyword>
<feature type="transmembrane region" description="Helical" evidence="15">
    <location>
        <begin position="1340"/>
        <end position="1359"/>
    </location>
</feature>
<dbReference type="InterPro" id="IPR027417">
    <property type="entry name" value="P-loop_NTPase"/>
</dbReference>
<dbReference type="Gene3D" id="3.40.50.300">
    <property type="entry name" value="P-loop containing nucleotide triphosphate hydrolases"/>
    <property type="match status" value="2"/>
</dbReference>
<sequence>MLMSEGFVCARALAHKFVTLYGLCKTLLSDAKHYDWGLRAVKAVLRQAGALKRADPNVNEDTLLMRALRDFNIAKITTEDKPIFLRLIEDLFPGVVSPPKRDVEFWKVVMAVAKAQKLQCEEQFILKCVQVREVLQVRHCLFILGPPGASKSRVWQTLSKALKAIGEDGVVEVLNPKAISTNELYGYMTPAKEWKDGAVAVIMRNMSKERGGFKSSHLHKWIVLDGDIDAEWIESMNTVMDDNKVLTLVSNERIPFTPTMRMIFEIADMKHASPATVSRGGVVFINETDVGWKPFVDSWRETLSDQVAQSQFYLLFSYYFESNIDMFRRSFKFVCPMTDIAFVDGICCFVDALLCKDKATAEAFKSKSVDEQKLTYEGYFLSALMWTVGACVADDKAVNYRSQFNSWLRAAARIKFPEGGLCFDYFFEEKTCQWVPWSTQLMPYEPVTEMLFNKIIVATTDILRINYVNELFCKRGRAVLLVGSCGSGKNVCLFFRLALVLMWIKDFLRRLPPEFESATINLNSYTDSRTLQSILASNIEKRTGHTYGPVGNKRIVYFIDDLNMPFVDKYDTQPPLELLRQLMDYGSMFDRAHLEDRMNVVDVQYMGCMNPTAGSFNISSRLQRHFSVLTCFEPDAETIERIYGSILRHHLLPFDAPVAELGANIVQASIDLFAQIHADPAFLHSAKKFHYNFNLRDLSNLFQGVLRSSASLYRQPTGGRLKLIRLWLHEANRVLRDRLICENDMNALDNILTGVTKKHFPDEEQDQMHAAPNVMCSFLSEASGNDAVRNTIKQRLNQTLFHYCTSTQHSSQAYSIMQTNCTRDVQVYIPAADMDSLRAVLAEKLEEYSQTFTEMNLVLFDDAVLHVTRICRIIDLPGGNALLVGVGGSGKQSLSRLACFISKVDTFQIVVSQHYDCAAFKVDMQELMNKALVRPGTPHALLLTDQQIVDEELLVYVNDLLASGNIPDLFTRDEYEQIFATLRKQLRPGAAANTREAMWQVFTDKVQTNVHVILCHSPVGEHLRVRARKFPGLISGTTIDEFHPWSRDALVQTGTAFLKVLLQHHFILVDAVSAFGTYAIVANVELPSEDLRGLLAEHMANVHLSIDAANERFLREERRHNYTTPKSFLELIAFYKQFLERKREEANQSIERLQKGLTTLKETTAEVEGLREDLKEKMAVADEKKAAADALVEQVLKASAIADEEAVIANTEKDKANQLSQEAAAIQQKADEELSEAMPAMERAREAVKCLTKPAIQELKSLPKPPAECLEVTKAVLIMRGETKNTEWKAAQKMMSDPAKFLDQVRAFDAENMTEETVNAITPIISQPFFNFEVMKGKSLAAAFLANWVVNIVTYNTIYRKVKPLMDKFAEATESKNKADSNLAQVLERVREINEKVAKLQQKMQEADEERQGVVAQATECQLKLDLAERLVNGLADENKRWNESMTELESSKMTVIGDYLLAAAFVSYAGAFSAPFRVGLIE</sequence>
<comment type="similarity">
    <text evidence="3">Belongs to the dynein heavy chain family.</text>
</comment>
<dbReference type="Proteomes" id="UP000030763">
    <property type="component" value="Unassembled WGS sequence"/>
</dbReference>
<evidence type="ECO:0008006" key="23">
    <source>
        <dbReference type="Google" id="ProtNLM"/>
    </source>
</evidence>
<comment type="subcellular location">
    <subcellularLocation>
        <location evidence="1">Cell projection</location>
        <location evidence="1">Cilium</location>
    </subcellularLocation>
    <subcellularLocation>
        <location evidence="2">Cytoplasm</location>
        <location evidence="2">Cytoskeleton</location>
    </subcellularLocation>
</comment>
<evidence type="ECO:0000259" key="19">
    <source>
        <dbReference type="Pfam" id="PF17852"/>
    </source>
</evidence>
<dbReference type="Gene3D" id="1.10.8.710">
    <property type="match status" value="1"/>
</dbReference>
<dbReference type="GeneID" id="25338686"/>
<dbReference type="Gene3D" id="1.20.920.20">
    <property type="match status" value="1"/>
</dbReference>
<evidence type="ECO:0000259" key="20">
    <source>
        <dbReference type="Pfam" id="PF17857"/>
    </source>
</evidence>